<accession>A0A9I9E1D6</accession>
<evidence type="ECO:0000313" key="1">
    <source>
        <dbReference type="EnsemblPlants" id="MELO3C027671.2.1"/>
    </source>
</evidence>
<proteinExistence type="predicted"/>
<protein>
    <submittedName>
        <fullName evidence="1">Uncharacterized protein</fullName>
    </submittedName>
</protein>
<dbReference type="Gramene" id="MELO3C027671.2.1">
    <property type="protein sequence ID" value="MELO3C027671.2.1"/>
    <property type="gene ID" value="MELO3C027671.2"/>
</dbReference>
<dbReference type="AlphaFoldDB" id="A0A9I9E1D6"/>
<reference evidence="1" key="1">
    <citation type="submission" date="2023-03" db="UniProtKB">
        <authorList>
            <consortium name="EnsemblPlants"/>
        </authorList>
    </citation>
    <scope>IDENTIFICATION</scope>
</reference>
<sequence length="244" mass="28400">IQVHVPQFDLHTFFLFQQIIAPSIKWFTVEQRWRYERMIRGWRCEHYQWDVDINIIGVVEIMICELCRSVGGNYPSLPSLSSLLLDNGQLLFQRSGWSVFHWWYCLLPKYYFQCFHRLFFVISGLSGPLFPDREGLIECHFANFVENGVNFVYLVVFSVPMEMERIKLGPSDKEAYTQSLHSNTSSPKKFSVDIMNHHIFLFIGLEDQILEAGADILVTSSYQIGSAVGVEFLDQWEHNIGTSN</sequence>
<name>A0A9I9E1D6_CUCME</name>
<organism evidence="1">
    <name type="scientific">Cucumis melo</name>
    <name type="common">Muskmelon</name>
    <dbReference type="NCBI Taxonomy" id="3656"/>
    <lineage>
        <taxon>Eukaryota</taxon>
        <taxon>Viridiplantae</taxon>
        <taxon>Streptophyta</taxon>
        <taxon>Embryophyta</taxon>
        <taxon>Tracheophyta</taxon>
        <taxon>Spermatophyta</taxon>
        <taxon>Magnoliopsida</taxon>
        <taxon>eudicotyledons</taxon>
        <taxon>Gunneridae</taxon>
        <taxon>Pentapetalae</taxon>
        <taxon>rosids</taxon>
        <taxon>fabids</taxon>
        <taxon>Cucurbitales</taxon>
        <taxon>Cucurbitaceae</taxon>
        <taxon>Benincaseae</taxon>
        <taxon>Cucumis</taxon>
    </lineage>
</organism>
<dbReference type="EnsemblPlants" id="MELO3C027671.2.1">
    <property type="protein sequence ID" value="MELO3C027671.2.1"/>
    <property type="gene ID" value="MELO3C027671.2"/>
</dbReference>